<dbReference type="OrthoDB" id="2419613at2759"/>
<name>A0A817V7J9_9BILA</name>
<evidence type="ECO:0000313" key="5">
    <source>
        <dbReference type="Proteomes" id="UP000663825"/>
    </source>
</evidence>
<evidence type="ECO:0000256" key="2">
    <source>
        <dbReference type="SAM" id="Phobius"/>
    </source>
</evidence>
<keyword evidence="2" id="KW-0472">Membrane</keyword>
<dbReference type="Proteomes" id="UP000663873">
    <property type="component" value="Unassembled WGS sequence"/>
</dbReference>
<protein>
    <recommendedName>
        <fullName evidence="7">Cytochrome b561 domain-containing protein</fullName>
    </recommendedName>
</protein>
<feature type="region of interest" description="Disordered" evidence="1">
    <location>
        <begin position="82"/>
        <end position="101"/>
    </location>
</feature>
<keyword evidence="6" id="KW-1185">Reference proteome</keyword>
<reference evidence="3" key="1">
    <citation type="submission" date="2021-02" db="EMBL/GenBank/DDBJ databases">
        <authorList>
            <person name="Nowell W R."/>
        </authorList>
    </citation>
    <scope>NUCLEOTIDE SEQUENCE</scope>
</reference>
<comment type="caution">
    <text evidence="3">The sequence shown here is derived from an EMBL/GenBank/DDBJ whole genome shotgun (WGS) entry which is preliminary data.</text>
</comment>
<keyword evidence="2" id="KW-0812">Transmembrane</keyword>
<accession>A0A817V7J9</accession>
<dbReference type="Proteomes" id="UP000663825">
    <property type="component" value="Unassembled WGS sequence"/>
</dbReference>
<sequence>MALFRCHPDSPFRFIFNWVHRTTGMLAFTLSVPTIFLVVYILLKYHNGFVAIMSLWSAWIVILFIVFEVVQYRFRLKSPTVGLEKSKDGSDHQSNDEQQDQTNGHGYLNKLKLILFLLNFCFAISLVIPLVVLIWMQG</sequence>
<dbReference type="AlphaFoldDB" id="A0A817V7J9"/>
<feature type="compositionally biased region" description="Basic and acidic residues" evidence="1">
    <location>
        <begin position="84"/>
        <end position="95"/>
    </location>
</feature>
<gene>
    <name evidence="3" type="ORF">TIS948_LOCUS22770</name>
    <name evidence="4" type="ORF">UJA718_LOCUS34054</name>
</gene>
<dbReference type="EMBL" id="CAJNXB010003898">
    <property type="protein sequence ID" value="CAF3345434.1"/>
    <property type="molecule type" value="Genomic_DNA"/>
</dbReference>
<dbReference type="EMBL" id="CAJOBP010030529">
    <property type="protein sequence ID" value="CAF4657270.1"/>
    <property type="molecule type" value="Genomic_DNA"/>
</dbReference>
<evidence type="ECO:0000313" key="4">
    <source>
        <dbReference type="EMBL" id="CAF4657270.1"/>
    </source>
</evidence>
<evidence type="ECO:0008006" key="7">
    <source>
        <dbReference type="Google" id="ProtNLM"/>
    </source>
</evidence>
<feature type="transmembrane region" description="Helical" evidence="2">
    <location>
        <begin position="49"/>
        <end position="70"/>
    </location>
</feature>
<evidence type="ECO:0000313" key="3">
    <source>
        <dbReference type="EMBL" id="CAF3345434.1"/>
    </source>
</evidence>
<feature type="transmembrane region" description="Helical" evidence="2">
    <location>
        <begin position="23"/>
        <end position="43"/>
    </location>
</feature>
<keyword evidence="2" id="KW-1133">Transmembrane helix</keyword>
<proteinExistence type="predicted"/>
<evidence type="ECO:0000313" key="6">
    <source>
        <dbReference type="Proteomes" id="UP000663873"/>
    </source>
</evidence>
<organism evidence="3 5">
    <name type="scientific">Rotaria socialis</name>
    <dbReference type="NCBI Taxonomy" id="392032"/>
    <lineage>
        <taxon>Eukaryota</taxon>
        <taxon>Metazoa</taxon>
        <taxon>Spiralia</taxon>
        <taxon>Gnathifera</taxon>
        <taxon>Rotifera</taxon>
        <taxon>Eurotatoria</taxon>
        <taxon>Bdelloidea</taxon>
        <taxon>Philodinida</taxon>
        <taxon>Philodinidae</taxon>
        <taxon>Rotaria</taxon>
    </lineage>
</organism>
<evidence type="ECO:0000256" key="1">
    <source>
        <dbReference type="SAM" id="MobiDB-lite"/>
    </source>
</evidence>
<feature type="transmembrane region" description="Helical" evidence="2">
    <location>
        <begin position="113"/>
        <end position="136"/>
    </location>
</feature>